<protein>
    <submittedName>
        <fullName evidence="2">YjdF family protein</fullName>
    </submittedName>
</protein>
<keyword evidence="3" id="KW-1185">Reference proteome</keyword>
<evidence type="ECO:0000313" key="2">
    <source>
        <dbReference type="EMBL" id="CAH8245789.1"/>
    </source>
</evidence>
<reference evidence="2" key="1">
    <citation type="submission" date="2022-06" db="EMBL/GenBank/DDBJ databases">
        <authorList>
            <person name="Dietemann V."/>
            <person name="Ory F."/>
            <person name="Dainat B."/>
            <person name="Oberhansli S."/>
        </authorList>
    </citation>
    <scope>NUCLEOTIDE SEQUENCE</scope>
    <source>
        <strain evidence="2">Ena-SAMPLE-TAB-26-04-2022-14:26:32:270-5432</strain>
    </source>
</reference>
<proteinExistence type="predicted"/>
<comment type="caution">
    <text evidence="2">The sequence shown here is derived from an EMBL/GenBank/DDBJ whole genome shotgun (WGS) entry which is preliminary data.</text>
</comment>
<evidence type="ECO:0000313" key="3">
    <source>
        <dbReference type="Proteomes" id="UP001154322"/>
    </source>
</evidence>
<name>A0ABM9G2B0_9BACL</name>
<sequence>MKLTVYFEAPFWVGVVEEQFGNQVKACRHVFGAEPKDAELMEFVLTRMNPLFEQVQCGVGTETGCKRPVNPKRLARIVAREMQRHGISSQSQEALRLELEARKKERTVRTREQREALKEKKRSIRIQKRKDKHRGR</sequence>
<feature type="compositionally biased region" description="Basic residues" evidence="1">
    <location>
        <begin position="119"/>
        <end position="136"/>
    </location>
</feature>
<dbReference type="PIRSF" id="PIRSF021328">
    <property type="entry name" value="UCP021328"/>
    <property type="match status" value="1"/>
</dbReference>
<dbReference type="Pfam" id="PF11208">
    <property type="entry name" value="DUF2992"/>
    <property type="match status" value="1"/>
</dbReference>
<feature type="region of interest" description="Disordered" evidence="1">
    <location>
        <begin position="103"/>
        <end position="136"/>
    </location>
</feature>
<organism evidence="2 3">
    <name type="scientific">Paenibacillus melissococcoides</name>
    <dbReference type="NCBI Taxonomy" id="2912268"/>
    <lineage>
        <taxon>Bacteria</taxon>
        <taxon>Bacillati</taxon>
        <taxon>Bacillota</taxon>
        <taxon>Bacilli</taxon>
        <taxon>Bacillales</taxon>
        <taxon>Paenibacillaceae</taxon>
        <taxon>Paenibacillus</taxon>
    </lineage>
</organism>
<gene>
    <name evidence="2" type="ORF">WJ0W_003024</name>
</gene>
<accession>A0ABM9G2B0</accession>
<feature type="compositionally biased region" description="Basic and acidic residues" evidence="1">
    <location>
        <begin position="103"/>
        <end position="118"/>
    </location>
</feature>
<dbReference type="EMBL" id="CALYLO010000004">
    <property type="protein sequence ID" value="CAH8245789.1"/>
    <property type="molecule type" value="Genomic_DNA"/>
</dbReference>
<dbReference type="InterPro" id="IPR016787">
    <property type="entry name" value="UCP021328"/>
</dbReference>
<evidence type="ECO:0000256" key="1">
    <source>
        <dbReference type="SAM" id="MobiDB-lite"/>
    </source>
</evidence>
<dbReference type="RefSeq" id="WP_213427176.1">
    <property type="nucleotide sequence ID" value="NZ_AP031286.1"/>
</dbReference>
<dbReference type="Proteomes" id="UP001154322">
    <property type="component" value="Unassembled WGS sequence"/>
</dbReference>